<dbReference type="InterPro" id="IPR050130">
    <property type="entry name" value="ClpA_ClpB"/>
</dbReference>
<feature type="region of interest" description="Disordered" evidence="7">
    <location>
        <begin position="163"/>
        <end position="199"/>
    </location>
</feature>
<dbReference type="EMBL" id="CP027226">
    <property type="protein sequence ID" value="AVM42988.1"/>
    <property type="molecule type" value="Genomic_DNA"/>
</dbReference>
<organism evidence="10 11">
    <name type="scientific">Fastidiosipila sanguinis</name>
    <dbReference type="NCBI Taxonomy" id="236753"/>
    <lineage>
        <taxon>Bacteria</taxon>
        <taxon>Bacillati</taxon>
        <taxon>Bacillota</taxon>
        <taxon>Clostridia</taxon>
        <taxon>Eubacteriales</taxon>
        <taxon>Oscillospiraceae</taxon>
        <taxon>Fastidiosipila</taxon>
    </lineage>
</organism>
<dbReference type="PROSITE" id="PS50151">
    <property type="entry name" value="UVR"/>
    <property type="match status" value="1"/>
</dbReference>
<dbReference type="GO" id="GO:0005524">
    <property type="term" value="F:ATP binding"/>
    <property type="evidence" value="ECO:0007669"/>
    <property type="project" value="UniProtKB-KW"/>
</dbReference>
<feature type="domain" description="UVR" evidence="8">
    <location>
        <begin position="451"/>
        <end position="486"/>
    </location>
</feature>
<dbReference type="Pfam" id="PF10431">
    <property type="entry name" value="ClpB_D2-small"/>
    <property type="match status" value="1"/>
</dbReference>
<proteinExistence type="predicted"/>
<dbReference type="InterPro" id="IPR001943">
    <property type="entry name" value="UVR_dom"/>
</dbReference>
<dbReference type="GO" id="GO:0008233">
    <property type="term" value="F:peptidase activity"/>
    <property type="evidence" value="ECO:0007669"/>
    <property type="project" value="UniProtKB-KW"/>
</dbReference>
<dbReference type="InterPro" id="IPR018368">
    <property type="entry name" value="ClpA/B_CS1"/>
</dbReference>
<keyword evidence="10" id="KW-0378">Hydrolase</keyword>
<dbReference type="Gene3D" id="4.10.860.10">
    <property type="entry name" value="UVR domain"/>
    <property type="match status" value="1"/>
</dbReference>
<feature type="domain" description="Clp R" evidence="9">
    <location>
        <begin position="2"/>
        <end position="155"/>
    </location>
</feature>
<feature type="compositionally biased region" description="Polar residues" evidence="7">
    <location>
        <begin position="181"/>
        <end position="197"/>
    </location>
</feature>
<evidence type="ECO:0000256" key="4">
    <source>
        <dbReference type="ARBA" id="ARBA00023186"/>
    </source>
</evidence>
<evidence type="ECO:0000256" key="5">
    <source>
        <dbReference type="PROSITE-ProRule" id="PRU01251"/>
    </source>
</evidence>
<dbReference type="InterPro" id="IPR041546">
    <property type="entry name" value="ClpA/ClpB_AAA_lid"/>
</dbReference>
<dbReference type="PROSITE" id="PS00870">
    <property type="entry name" value="CLPAB_1"/>
    <property type="match status" value="1"/>
</dbReference>
<reference evidence="11" key="1">
    <citation type="submission" date="2018-02" db="EMBL/GenBank/DDBJ databases">
        <authorList>
            <person name="Holder M.E."/>
            <person name="Ajami N.J."/>
            <person name="Petrosino J.F."/>
        </authorList>
    </citation>
    <scope>NUCLEOTIDE SEQUENCE [LARGE SCALE GENOMIC DNA]</scope>
    <source>
        <strain evidence="11">CCUG 47711</strain>
    </source>
</reference>
<evidence type="ECO:0000313" key="11">
    <source>
        <dbReference type="Proteomes" id="UP000237947"/>
    </source>
</evidence>
<evidence type="ECO:0000256" key="6">
    <source>
        <dbReference type="SAM" id="Coils"/>
    </source>
</evidence>
<dbReference type="InterPro" id="IPR003959">
    <property type="entry name" value="ATPase_AAA_core"/>
</dbReference>
<dbReference type="FunFam" id="3.40.50.300:FF:000025">
    <property type="entry name" value="ATP-dependent Clp protease subunit"/>
    <property type="match status" value="1"/>
</dbReference>
<dbReference type="Pfam" id="PF02861">
    <property type="entry name" value="Clp_N"/>
    <property type="match status" value="1"/>
</dbReference>
<dbReference type="RefSeq" id="WP_106012935.1">
    <property type="nucleotide sequence ID" value="NZ_CP027226.1"/>
</dbReference>
<evidence type="ECO:0000256" key="3">
    <source>
        <dbReference type="ARBA" id="ARBA00022840"/>
    </source>
</evidence>
<dbReference type="InterPro" id="IPR036628">
    <property type="entry name" value="Clp_N_dom_sf"/>
</dbReference>
<keyword evidence="1 5" id="KW-0677">Repeat</keyword>
<evidence type="ECO:0000256" key="1">
    <source>
        <dbReference type="ARBA" id="ARBA00022737"/>
    </source>
</evidence>
<dbReference type="SMART" id="SM01086">
    <property type="entry name" value="ClpB_D2-small"/>
    <property type="match status" value="1"/>
</dbReference>
<keyword evidence="4" id="KW-0143">Chaperone</keyword>
<dbReference type="SUPFAM" id="SSF52540">
    <property type="entry name" value="P-loop containing nucleoside triphosphate hydrolases"/>
    <property type="match status" value="2"/>
</dbReference>
<dbReference type="Gene3D" id="1.10.1780.10">
    <property type="entry name" value="Clp, N-terminal domain"/>
    <property type="match status" value="1"/>
</dbReference>
<dbReference type="PROSITE" id="PS51903">
    <property type="entry name" value="CLP_R"/>
    <property type="match status" value="1"/>
</dbReference>
<dbReference type="GO" id="GO:0005737">
    <property type="term" value="C:cytoplasm"/>
    <property type="evidence" value="ECO:0007669"/>
    <property type="project" value="TreeGrafter"/>
</dbReference>
<dbReference type="AlphaFoldDB" id="A0A2S0KPP2"/>
<dbReference type="FunFam" id="3.40.50.300:FF:000010">
    <property type="entry name" value="Chaperone clpB 1, putative"/>
    <property type="match status" value="1"/>
</dbReference>
<evidence type="ECO:0000256" key="2">
    <source>
        <dbReference type="ARBA" id="ARBA00022741"/>
    </source>
</evidence>
<evidence type="ECO:0000256" key="7">
    <source>
        <dbReference type="SAM" id="MobiDB-lite"/>
    </source>
</evidence>
<dbReference type="GO" id="GO:0006508">
    <property type="term" value="P:proteolysis"/>
    <property type="evidence" value="ECO:0007669"/>
    <property type="project" value="UniProtKB-KW"/>
</dbReference>
<dbReference type="InterPro" id="IPR001270">
    <property type="entry name" value="ClpA/B"/>
</dbReference>
<dbReference type="PANTHER" id="PTHR11638">
    <property type="entry name" value="ATP-DEPENDENT CLP PROTEASE"/>
    <property type="match status" value="1"/>
</dbReference>
<name>A0A2S0KPP2_9FIRM</name>
<evidence type="ECO:0000259" key="9">
    <source>
        <dbReference type="PROSITE" id="PS51903"/>
    </source>
</evidence>
<accession>A0A2S0KPP2</accession>
<sequence>MILRYTDRTAKVLSKAYETALTYSQDYISTEHIIAGVLAEGEGKAQNALNAQGITAENFAEALNRVNGKEAKNIEITNPEDVEAAIQMMTPRTKRVIELAVNEANRNNSKSVEPEHLMGAILREAESVGYRMLTSMGVDPRMLYFSLYADSFTSTTITQDADGNIRKQSFTSNPRAGLGNRQESNSNPQEQSDTPTLDQYGYDLTQASREGRIDPIIGRDEEINRVMQILVRRNKNNPVLVGEAGVGKTAIAEGLANMIVAGDMPEALKDKRIISIDITSLLAGAKYRGEFEERFENVIKEATAAGNIILFIDELHTIVGAGAGEGTLDASNIMKPMLARGELQIIGATTIDEYRKVIEKDKALERRFQAVTVDEPSPEETYQIIEGIKDKYEAHHGVKITDEAIKASIDLSTRYITDRFLPDKAIDLIDEGSSKIRLNNFVEPTEVKDIEQRLQEIEAQKEEAAKLEDYENAAKLRSEELKLEEELNAMRAKWKKSVDTEHNILTEEDIAEVVADWTGIPVSKINESDQERLRNLEQDLEKRVIGQNEAVESVSRAIKRGRLGLKDPSRPTGSFIFLGTTGVGKTELAKALAIEMFGEEKAMVRFDMSEYMEKFDVNKFIGSPPGYVGYEESGQLTEAVRRRPYSVVLFDEIEKAHPDVLNILLQVLEDGRLTDGQGRTVDFRNTIIIMTSNIGARLLTTAQGREIGFGSTSQAVISGEEDIDSNLYGGRSYSEAKELVMKELKDTLSPEFINRIDEIIFFRMLGQESMETIARNMLKDLIARVEQVGVHVSVSDAAVTYLAEDGYSPEYGARPLRRKIQSEVEDKIAEAMLDGIVSEGDTALVDVEDDKLVIKAADRSLQKVNEDSDTSSETGESSSEETSEE</sequence>
<gene>
    <name evidence="10" type="ORF">C5Q98_07095</name>
</gene>
<dbReference type="Proteomes" id="UP000237947">
    <property type="component" value="Chromosome"/>
</dbReference>
<evidence type="ECO:0000259" key="8">
    <source>
        <dbReference type="PROSITE" id="PS50151"/>
    </source>
</evidence>
<dbReference type="OrthoDB" id="9803641at2"/>
<dbReference type="Pfam" id="PF17871">
    <property type="entry name" value="AAA_lid_9"/>
    <property type="match status" value="1"/>
</dbReference>
<feature type="region of interest" description="Disordered" evidence="7">
    <location>
        <begin position="858"/>
        <end position="885"/>
    </location>
</feature>
<dbReference type="InterPro" id="IPR004176">
    <property type="entry name" value="Clp_R_N"/>
</dbReference>
<dbReference type="SUPFAM" id="SSF81923">
    <property type="entry name" value="Double Clp-N motif"/>
    <property type="match status" value="2"/>
</dbReference>
<keyword evidence="11" id="KW-1185">Reference proteome</keyword>
<dbReference type="KEGG" id="fsa:C5Q98_07095"/>
<dbReference type="InterPro" id="IPR027417">
    <property type="entry name" value="P-loop_NTPase"/>
</dbReference>
<dbReference type="InterPro" id="IPR019489">
    <property type="entry name" value="Clp_ATPase_C"/>
</dbReference>
<keyword evidence="10" id="KW-0645">Protease</keyword>
<keyword evidence="2" id="KW-0547">Nucleotide-binding</keyword>
<dbReference type="CDD" id="cd00009">
    <property type="entry name" value="AAA"/>
    <property type="match status" value="1"/>
</dbReference>
<dbReference type="Gene3D" id="1.10.8.60">
    <property type="match status" value="2"/>
</dbReference>
<evidence type="ECO:0000313" key="10">
    <source>
        <dbReference type="EMBL" id="AVM42988.1"/>
    </source>
</evidence>
<dbReference type="GO" id="GO:0016887">
    <property type="term" value="F:ATP hydrolysis activity"/>
    <property type="evidence" value="ECO:0007669"/>
    <property type="project" value="InterPro"/>
</dbReference>
<dbReference type="InterPro" id="IPR003593">
    <property type="entry name" value="AAA+_ATPase"/>
</dbReference>
<dbReference type="Pfam" id="PF00004">
    <property type="entry name" value="AAA"/>
    <property type="match status" value="1"/>
</dbReference>
<keyword evidence="3 10" id="KW-0067">ATP-binding</keyword>
<dbReference type="Pfam" id="PF07724">
    <property type="entry name" value="AAA_2"/>
    <property type="match status" value="1"/>
</dbReference>
<feature type="coiled-coil region" evidence="6">
    <location>
        <begin position="447"/>
        <end position="493"/>
    </location>
</feature>
<dbReference type="PANTHER" id="PTHR11638:SF175">
    <property type="entry name" value="ATP-DEPENDENT CLP PROTEASE, ATP-BINDING SUBUNIT CLPC"/>
    <property type="match status" value="1"/>
</dbReference>
<dbReference type="Gene3D" id="3.40.50.300">
    <property type="entry name" value="P-loop containing nucleotide triphosphate hydrolases"/>
    <property type="match status" value="2"/>
</dbReference>
<feature type="compositionally biased region" description="Polar residues" evidence="7">
    <location>
        <begin position="163"/>
        <end position="174"/>
    </location>
</feature>
<protein>
    <submittedName>
        <fullName evidence="10">ATP-dependent Clp protease ATP-binding subunit ClpC</fullName>
    </submittedName>
</protein>
<dbReference type="SMART" id="SM00382">
    <property type="entry name" value="AAA"/>
    <property type="match status" value="2"/>
</dbReference>
<dbReference type="CDD" id="cd19499">
    <property type="entry name" value="RecA-like_ClpB_Hsp104-like"/>
    <property type="match status" value="1"/>
</dbReference>
<dbReference type="GO" id="GO:0034605">
    <property type="term" value="P:cellular response to heat"/>
    <property type="evidence" value="ECO:0007669"/>
    <property type="project" value="TreeGrafter"/>
</dbReference>
<dbReference type="PRINTS" id="PR00300">
    <property type="entry name" value="CLPPROTEASEA"/>
</dbReference>
<keyword evidence="6" id="KW-0175">Coiled coil</keyword>